<proteinExistence type="predicted"/>
<evidence type="ECO:0000256" key="1">
    <source>
        <dbReference type="SAM" id="MobiDB-lite"/>
    </source>
</evidence>
<dbReference type="EMBL" id="JAULSV010000005">
    <property type="protein sequence ID" value="KAK0644020.1"/>
    <property type="molecule type" value="Genomic_DNA"/>
</dbReference>
<comment type="caution">
    <text evidence="2">The sequence shown here is derived from an EMBL/GenBank/DDBJ whole genome shotgun (WGS) entry which is preliminary data.</text>
</comment>
<evidence type="ECO:0000313" key="2">
    <source>
        <dbReference type="EMBL" id="KAK0644020.1"/>
    </source>
</evidence>
<dbReference type="Proteomes" id="UP001174936">
    <property type="component" value="Unassembled WGS sequence"/>
</dbReference>
<evidence type="ECO:0000313" key="3">
    <source>
        <dbReference type="Proteomes" id="UP001174936"/>
    </source>
</evidence>
<feature type="compositionally biased region" description="Acidic residues" evidence="1">
    <location>
        <begin position="171"/>
        <end position="180"/>
    </location>
</feature>
<feature type="compositionally biased region" description="Low complexity" evidence="1">
    <location>
        <begin position="68"/>
        <end position="78"/>
    </location>
</feature>
<feature type="region of interest" description="Disordered" evidence="1">
    <location>
        <begin position="275"/>
        <end position="302"/>
    </location>
</feature>
<reference evidence="2" key="1">
    <citation type="submission" date="2023-06" db="EMBL/GenBank/DDBJ databases">
        <title>Genome-scale phylogeny and comparative genomics of the fungal order Sordariales.</title>
        <authorList>
            <consortium name="Lawrence Berkeley National Laboratory"/>
            <person name="Hensen N."/>
            <person name="Bonometti L."/>
            <person name="Westerberg I."/>
            <person name="Brannstrom I.O."/>
            <person name="Guillou S."/>
            <person name="Cros-Aarteil S."/>
            <person name="Calhoun S."/>
            <person name="Haridas S."/>
            <person name="Kuo A."/>
            <person name="Mondo S."/>
            <person name="Pangilinan J."/>
            <person name="Riley R."/>
            <person name="Labutti K."/>
            <person name="Andreopoulos B."/>
            <person name="Lipzen A."/>
            <person name="Chen C."/>
            <person name="Yanf M."/>
            <person name="Daum C."/>
            <person name="Ng V."/>
            <person name="Clum A."/>
            <person name="Steindorff A."/>
            <person name="Ohm R."/>
            <person name="Martin F."/>
            <person name="Silar P."/>
            <person name="Natvig D."/>
            <person name="Lalanne C."/>
            <person name="Gautier V."/>
            <person name="Ament-Velasquez S.L."/>
            <person name="Kruys A."/>
            <person name="Hutchinson M.I."/>
            <person name="Powell A.J."/>
            <person name="Barry K."/>
            <person name="Miller A.N."/>
            <person name="Grigoriev I.V."/>
            <person name="Debuchy R."/>
            <person name="Gladieux P."/>
            <person name="Thoren M.H."/>
            <person name="Johannesson H."/>
        </authorList>
    </citation>
    <scope>NUCLEOTIDE SEQUENCE</scope>
    <source>
        <strain evidence="2">SMH2532-1</strain>
    </source>
</reference>
<sequence>MLRVIGLANDFGVATASGSTQAPKTISPKIRKHKVTDQPGNGKGKETSLGSRFMKAIKKPFVTKKTSRSLIPPSRSPSQDSNPGKESDPVNNLSMKSAPVQKNDFAKQSTPVKNTDPVQPQVPVRKMDPAKKGEFFKKSPVKQTAEKENALSNRGQSQQKEAAEERLSTIPEEDIPEEEDITVQWAQRKPHEYSMKWTLDELFGPEEDEIFNGEEPKQFPTIVRHVEGCVAYGDQTTPGKKCVHCSAPRVPDHDLRPHPENDFGWDDLRIASEVFTPKRPPVARPDSPALSPRSSGIAVDGENSAALEEKARLCWERLVASKCLPAEEKRVAGEELGDST</sequence>
<feature type="compositionally biased region" description="Polar residues" evidence="1">
    <location>
        <begin position="106"/>
        <end position="118"/>
    </location>
</feature>
<accession>A0AA39Y244</accession>
<keyword evidence="3" id="KW-1185">Reference proteome</keyword>
<dbReference type="AlphaFoldDB" id="A0AA39Y244"/>
<feature type="compositionally biased region" description="Polar residues" evidence="1">
    <location>
        <begin position="150"/>
        <end position="160"/>
    </location>
</feature>
<gene>
    <name evidence="2" type="ORF">B0T16DRAFT_460106</name>
</gene>
<feature type="region of interest" description="Disordered" evidence="1">
    <location>
        <begin position="13"/>
        <end position="180"/>
    </location>
</feature>
<name>A0AA39Y244_9PEZI</name>
<protein>
    <submittedName>
        <fullName evidence="2">Uncharacterized protein</fullName>
    </submittedName>
</protein>
<feature type="compositionally biased region" description="Basic residues" evidence="1">
    <location>
        <begin position="55"/>
        <end position="67"/>
    </location>
</feature>
<feature type="compositionally biased region" description="Basic and acidic residues" evidence="1">
    <location>
        <begin position="125"/>
        <end position="137"/>
    </location>
</feature>
<organism evidence="2 3">
    <name type="scientific">Cercophora newfieldiana</name>
    <dbReference type="NCBI Taxonomy" id="92897"/>
    <lineage>
        <taxon>Eukaryota</taxon>
        <taxon>Fungi</taxon>
        <taxon>Dikarya</taxon>
        <taxon>Ascomycota</taxon>
        <taxon>Pezizomycotina</taxon>
        <taxon>Sordariomycetes</taxon>
        <taxon>Sordariomycetidae</taxon>
        <taxon>Sordariales</taxon>
        <taxon>Lasiosphaeriaceae</taxon>
        <taxon>Cercophora</taxon>
    </lineage>
</organism>